<reference evidence="23" key="2">
    <citation type="submission" date="2025-09" db="UniProtKB">
        <authorList>
            <consortium name="Ensembl"/>
        </authorList>
    </citation>
    <scope>IDENTIFICATION</scope>
</reference>
<keyword evidence="15" id="KW-0628">Postsynaptic cell membrane</keyword>
<feature type="transmembrane region" description="Helical" evidence="20">
    <location>
        <begin position="666"/>
        <end position="687"/>
    </location>
</feature>
<keyword evidence="4" id="KW-0597">Phosphoprotein</keyword>
<evidence type="ECO:0000256" key="16">
    <source>
        <dbReference type="ARBA" id="ARBA00023273"/>
    </source>
</evidence>
<keyword evidence="24" id="KW-1185">Reference proteome</keyword>
<evidence type="ECO:0000256" key="15">
    <source>
        <dbReference type="ARBA" id="ARBA00023257"/>
    </source>
</evidence>
<evidence type="ECO:0000259" key="22">
    <source>
        <dbReference type="PROSITE" id="PS50259"/>
    </source>
</evidence>
<dbReference type="InterPro" id="IPR000337">
    <property type="entry name" value="GPCR_3"/>
</dbReference>
<comment type="subcellular location">
    <subcellularLocation>
        <location evidence="1">Cell projection</location>
        <location evidence="1">Dendrite</location>
    </subcellularLocation>
    <subcellularLocation>
        <location evidence="17">Postsynaptic cell membrane</location>
        <topology evidence="17">Multi-pass membrane protein</topology>
    </subcellularLocation>
</comment>
<keyword evidence="3" id="KW-1003">Cell membrane</keyword>
<dbReference type="GO" id="GO:0030425">
    <property type="term" value="C:dendrite"/>
    <property type="evidence" value="ECO:0007669"/>
    <property type="project" value="UniProtKB-SubCell"/>
</dbReference>
<dbReference type="GO" id="GO:0007268">
    <property type="term" value="P:chemical synaptic transmission"/>
    <property type="evidence" value="ECO:0007669"/>
    <property type="project" value="UniProtKB-ARBA"/>
</dbReference>
<dbReference type="OMA" id="NEMACNQ"/>
<feature type="transmembrane region" description="Helical" evidence="20">
    <location>
        <begin position="757"/>
        <end position="776"/>
    </location>
</feature>
<keyword evidence="13" id="KW-0325">Glycoprotein</keyword>
<dbReference type="InterPro" id="IPR001256">
    <property type="entry name" value="GPCR_3_mGluR1"/>
</dbReference>
<feature type="signal peptide" evidence="21">
    <location>
        <begin position="1"/>
        <end position="22"/>
    </location>
</feature>
<evidence type="ECO:0000256" key="20">
    <source>
        <dbReference type="SAM" id="Phobius"/>
    </source>
</evidence>
<dbReference type="FunFam" id="3.40.50.2300:FF:000337">
    <property type="entry name" value="Metabotropic glutamate receptor 1"/>
    <property type="match status" value="1"/>
</dbReference>
<dbReference type="Pfam" id="PF00003">
    <property type="entry name" value="7tm_3"/>
    <property type="match status" value="1"/>
</dbReference>
<sequence>MGLLAVLCVPALFFRVLVLCHSSGIFERSVVPRAASRSVARMDGDVIIGALFSVHHQPSAEKVAERKCGVVREQYGIQRVEAMFHTLDRINSDPNLLPNISLGCEIRDSCWHSSVALEQSIEFIRDSLISIRDDKDGSKWCIDGTPSHQPPPTKKPIAGVIGPGSSSVAIQVQNLLQLFNIPQIAYSATSIDLSDKTLFKYFLRVVPSDTLQARAVLDIVKRYNWTYVSAVHTEGNYGESGMEAFKELASQEGLCIAHSDKIYSNAGEKHFDRLLRKLRERLPKARVVVCFCEGMTVRGLLMAMRRLGVFGEFLLIGSDGWADRYEVVEGFEQEAEGGITMKLQSEVVKSFDDYYLKLRLDANTRNPWFSEFWQYRFQCRLPGHPQENKNYKKVCTGNESLHENYVQDSKMGFVINAIYAMAHGLHDMHNELCPEQPGLCEAMNPIDGSKLLDYLLTTSFRGVSGEDIYFDANGDTPGRYDIMNLQSVGDSVEGRYDYINVGSWHEGILSIDDNKLWLNSSDMVRSVCSEPCTKGQIKVIRKGEVSCCWICTTCKDNEFVQDEFTCKACELGWWPDDYLAGCQPLPLRYLDWADVESIVAVVFSCVGILITSFVTFVFIQYRDTPVVKSSSRELCYIILAGIFLGYICPFTLIARPTVVSCYLQRLLVGLSSAMCYSALVTKTNRIARILAGSKKKICTRKPRFMSAWAQVIIAFMLISVQLTLEITLIILEPPEPIKSYPSIREVYLICNTSNLGMVAPLGYNGLLIMSCTYYAFKTRNVPANFNEAKYIAFTMYTTCIIWLAFVPIYFGSNYKIITTSFSVSLSVTVALGCMFTPKMYIIIAKPERNVRSAFTTSDVVRMHVGDGKATAQCGSNSFFNMFRRKKPGSGNANSNGKSVSWSESGARHPPRGGNVWHRLSVHVRKQEAGLNQTAVIRPLTNTPDPHSCEPSTSPRGAKLPYNLVEEDDQSNAQRPLWTPSCSGQMQGPESDLDKPAPYLPSHLKGRTPEHLQVAVVDTHSSHVPALSDHAAREANPANKPLRLTPSQPPLATKLRPLEEEGSEDEELDLLQSYIYDAKEEGEGEDRGGEDVTQNKSTLEDSLVLSPPSPFRDSVCSGESVSGSPIMESMLGNPPGSFCTSSVIGDYAHSSSTL</sequence>
<evidence type="ECO:0000256" key="11">
    <source>
        <dbReference type="ARBA" id="ARBA00023157"/>
    </source>
</evidence>
<evidence type="ECO:0000256" key="17">
    <source>
        <dbReference type="ARBA" id="ARBA00034104"/>
    </source>
</evidence>
<feature type="compositionally biased region" description="Polar residues" evidence="19">
    <location>
        <begin position="890"/>
        <end position="903"/>
    </location>
</feature>
<evidence type="ECO:0000256" key="13">
    <source>
        <dbReference type="ARBA" id="ARBA00023180"/>
    </source>
</evidence>
<feature type="transmembrane region" description="Helical" evidence="20">
    <location>
        <begin position="788"/>
        <end position="810"/>
    </location>
</feature>
<dbReference type="InterPro" id="IPR017979">
    <property type="entry name" value="GPCR_3_CS"/>
</dbReference>
<evidence type="ECO:0000313" key="23">
    <source>
        <dbReference type="Ensembl" id="ENSMMOP00000021125.1"/>
    </source>
</evidence>
<dbReference type="GO" id="GO:0007206">
    <property type="term" value="P:phospholipase C-activating G protein-coupled glutamate receptor signaling pathway"/>
    <property type="evidence" value="ECO:0007669"/>
    <property type="project" value="UniProtKB-ARBA"/>
</dbReference>
<evidence type="ECO:0000256" key="6">
    <source>
        <dbReference type="ARBA" id="ARBA00022729"/>
    </source>
</evidence>
<keyword evidence="7 20" id="KW-1133">Transmembrane helix</keyword>
<accession>A0A3Q3WZT0</accession>
<keyword evidence="11" id="KW-1015">Disulfide bond</keyword>
<name>A0A3Q3WZT0_MOLML</name>
<keyword evidence="16" id="KW-0966">Cell projection</keyword>
<dbReference type="Pfam" id="PF10606">
    <property type="entry name" value="GluR_Homer-bdg"/>
    <property type="match status" value="1"/>
</dbReference>
<dbReference type="InterPro" id="IPR019588">
    <property type="entry name" value="Metabotropic_Glu_rcpt_Homer-bd"/>
</dbReference>
<keyword evidence="14" id="KW-0807">Transducer</keyword>
<feature type="transmembrane region" description="Helical" evidence="20">
    <location>
        <begin position="816"/>
        <end position="835"/>
    </location>
</feature>
<dbReference type="CDD" id="cd15449">
    <property type="entry name" value="7tmC_mGluR1"/>
    <property type="match status" value="1"/>
</dbReference>
<dbReference type="Pfam" id="PF07562">
    <property type="entry name" value="NCD3G"/>
    <property type="match status" value="1"/>
</dbReference>
<dbReference type="InterPro" id="IPR011500">
    <property type="entry name" value="GPCR_3_9-Cys_dom"/>
</dbReference>
<dbReference type="InterPro" id="IPR050726">
    <property type="entry name" value="mGluR"/>
</dbReference>
<dbReference type="SMART" id="SM01229">
    <property type="entry name" value="GluR_Homer-bdg"/>
    <property type="match status" value="1"/>
</dbReference>
<feature type="domain" description="G-protein coupled receptors family 3 profile" evidence="22">
    <location>
        <begin position="596"/>
        <end position="858"/>
    </location>
</feature>
<evidence type="ECO:0000256" key="19">
    <source>
        <dbReference type="SAM" id="MobiDB-lite"/>
    </source>
</evidence>
<dbReference type="PROSITE" id="PS50259">
    <property type="entry name" value="G_PROTEIN_RECEP_F3_4"/>
    <property type="match status" value="1"/>
</dbReference>
<dbReference type="GO" id="GO:0008066">
    <property type="term" value="F:glutamate receptor activity"/>
    <property type="evidence" value="ECO:0007669"/>
    <property type="project" value="UniProtKB-ARBA"/>
</dbReference>
<dbReference type="InterPro" id="IPR028082">
    <property type="entry name" value="Peripla_BP_I"/>
</dbReference>
<dbReference type="PRINTS" id="PR00248">
    <property type="entry name" value="GPCRMGR"/>
</dbReference>
<evidence type="ECO:0000256" key="8">
    <source>
        <dbReference type="ARBA" id="ARBA00023018"/>
    </source>
</evidence>
<protein>
    <recommendedName>
        <fullName evidence="18">Metabotropic glutamate receptor 1</fullName>
    </recommendedName>
</protein>
<feature type="region of interest" description="Disordered" evidence="19">
    <location>
        <begin position="886"/>
        <end position="914"/>
    </location>
</feature>
<feature type="region of interest" description="Disordered" evidence="19">
    <location>
        <begin position="927"/>
        <end position="1004"/>
    </location>
</feature>
<evidence type="ECO:0000256" key="21">
    <source>
        <dbReference type="SAM" id="SignalP"/>
    </source>
</evidence>
<comment type="similarity">
    <text evidence="2">Belongs to the G-protein coupled receptor 3 family.</text>
</comment>
<dbReference type="FunFam" id="3.40.50.2300:FF:000219">
    <property type="entry name" value="Glutamate metabotropic receptor 5"/>
    <property type="match status" value="2"/>
</dbReference>
<evidence type="ECO:0000256" key="18">
    <source>
        <dbReference type="ARBA" id="ARBA00070133"/>
    </source>
</evidence>
<dbReference type="PANTHER" id="PTHR24060">
    <property type="entry name" value="METABOTROPIC GLUTAMATE RECEPTOR"/>
    <property type="match status" value="1"/>
</dbReference>
<feature type="transmembrane region" description="Helical" evidence="20">
    <location>
        <begin position="708"/>
        <end position="731"/>
    </location>
</feature>
<dbReference type="GO" id="GO:0045211">
    <property type="term" value="C:postsynaptic membrane"/>
    <property type="evidence" value="ECO:0007669"/>
    <property type="project" value="UniProtKB-SubCell"/>
</dbReference>
<dbReference type="PROSITE" id="PS00981">
    <property type="entry name" value="G_PROTEIN_RECEP_F3_3"/>
    <property type="match status" value="1"/>
</dbReference>
<dbReference type="FunFam" id="2.10.50.30:FF:000001">
    <property type="entry name" value="metabotropic glutamate receptor 1"/>
    <property type="match status" value="1"/>
</dbReference>
<feature type="compositionally biased region" description="Basic and acidic residues" evidence="19">
    <location>
        <begin position="1079"/>
        <end position="1089"/>
    </location>
</feature>
<dbReference type="Gene3D" id="2.10.50.30">
    <property type="entry name" value="GPCR, family 3, nine cysteines domain"/>
    <property type="match status" value="1"/>
</dbReference>
<dbReference type="InterPro" id="IPR017978">
    <property type="entry name" value="GPCR_3_C"/>
</dbReference>
<feature type="region of interest" description="Disordered" evidence="19">
    <location>
        <begin position="1079"/>
        <end position="1120"/>
    </location>
</feature>
<feature type="transmembrane region" description="Helical" evidence="20">
    <location>
        <begin position="633"/>
        <end position="654"/>
    </location>
</feature>
<dbReference type="AlphaFoldDB" id="A0A3Q3WZT0"/>
<dbReference type="Pfam" id="PF01094">
    <property type="entry name" value="ANF_receptor"/>
    <property type="match status" value="1"/>
</dbReference>
<evidence type="ECO:0000256" key="3">
    <source>
        <dbReference type="ARBA" id="ARBA00022475"/>
    </source>
</evidence>
<dbReference type="InterPro" id="IPR038550">
    <property type="entry name" value="GPCR_3_9-Cys_sf"/>
</dbReference>
<feature type="transmembrane region" description="Helical" evidence="20">
    <location>
        <begin position="598"/>
        <end position="621"/>
    </location>
</feature>
<keyword evidence="9" id="KW-0297">G-protein coupled receptor</keyword>
<feature type="compositionally biased region" description="Polar residues" evidence="19">
    <location>
        <begin position="929"/>
        <end position="954"/>
    </location>
</feature>
<reference evidence="23" key="1">
    <citation type="submission" date="2025-08" db="UniProtKB">
        <authorList>
            <consortium name="Ensembl"/>
        </authorList>
    </citation>
    <scope>IDENTIFICATION</scope>
</reference>
<evidence type="ECO:0000313" key="24">
    <source>
        <dbReference type="Proteomes" id="UP000261620"/>
    </source>
</evidence>
<dbReference type="GO" id="GO:0042391">
    <property type="term" value="P:regulation of membrane potential"/>
    <property type="evidence" value="ECO:0007669"/>
    <property type="project" value="UniProtKB-ARBA"/>
</dbReference>
<dbReference type="Gene3D" id="3.40.50.2300">
    <property type="match status" value="2"/>
</dbReference>
<feature type="chain" id="PRO_5018688153" description="Metabotropic glutamate receptor 1" evidence="21">
    <location>
        <begin position="23"/>
        <end position="1153"/>
    </location>
</feature>
<dbReference type="PRINTS" id="PR00593">
    <property type="entry name" value="MTABOTROPICR"/>
</dbReference>
<evidence type="ECO:0000256" key="2">
    <source>
        <dbReference type="ARBA" id="ARBA00007242"/>
    </source>
</evidence>
<proteinExistence type="inferred from homology"/>
<evidence type="ECO:0000256" key="1">
    <source>
        <dbReference type="ARBA" id="ARBA00004279"/>
    </source>
</evidence>
<evidence type="ECO:0000256" key="9">
    <source>
        <dbReference type="ARBA" id="ARBA00023040"/>
    </source>
</evidence>
<dbReference type="Ensembl" id="ENSMMOT00000021481.1">
    <property type="protein sequence ID" value="ENSMMOP00000021125.1"/>
    <property type="gene ID" value="ENSMMOG00000016069.1"/>
</dbReference>
<keyword evidence="10 20" id="KW-0472">Membrane</keyword>
<evidence type="ECO:0000256" key="12">
    <source>
        <dbReference type="ARBA" id="ARBA00023170"/>
    </source>
</evidence>
<dbReference type="SUPFAM" id="SSF53822">
    <property type="entry name" value="Periplasmic binding protein-like I"/>
    <property type="match status" value="1"/>
</dbReference>
<dbReference type="PRINTS" id="PR01051">
    <property type="entry name" value="MTABOTROPC1R"/>
</dbReference>
<evidence type="ECO:0000256" key="5">
    <source>
        <dbReference type="ARBA" id="ARBA00022692"/>
    </source>
</evidence>
<keyword evidence="5 20" id="KW-0812">Transmembrane</keyword>
<keyword evidence="8" id="KW-0770">Synapse</keyword>
<organism evidence="23 24">
    <name type="scientific">Mola mola</name>
    <name type="common">Ocean sunfish</name>
    <name type="synonym">Tetraodon mola</name>
    <dbReference type="NCBI Taxonomy" id="94237"/>
    <lineage>
        <taxon>Eukaryota</taxon>
        <taxon>Metazoa</taxon>
        <taxon>Chordata</taxon>
        <taxon>Craniata</taxon>
        <taxon>Vertebrata</taxon>
        <taxon>Euteleostomi</taxon>
        <taxon>Actinopterygii</taxon>
        <taxon>Neopterygii</taxon>
        <taxon>Teleostei</taxon>
        <taxon>Neoteleostei</taxon>
        <taxon>Acanthomorphata</taxon>
        <taxon>Eupercaria</taxon>
        <taxon>Tetraodontiformes</taxon>
        <taxon>Molidae</taxon>
        <taxon>Mola</taxon>
    </lineage>
</organism>
<dbReference type="STRING" id="94237.ENSMMOP00000021125"/>
<dbReference type="PROSITE" id="PS00979">
    <property type="entry name" value="G_PROTEIN_RECEP_F3_1"/>
    <property type="match status" value="1"/>
</dbReference>
<evidence type="ECO:0000256" key="7">
    <source>
        <dbReference type="ARBA" id="ARBA00022989"/>
    </source>
</evidence>
<dbReference type="GO" id="GO:0004930">
    <property type="term" value="F:G protein-coupled receptor activity"/>
    <property type="evidence" value="ECO:0007669"/>
    <property type="project" value="UniProtKB-KW"/>
</dbReference>
<dbReference type="InterPro" id="IPR000162">
    <property type="entry name" value="GPCR_3_mtglu_rcpt"/>
</dbReference>
<keyword evidence="6 21" id="KW-0732">Signal</keyword>
<dbReference type="PROSITE" id="PS00980">
    <property type="entry name" value="G_PROTEIN_RECEP_F3_2"/>
    <property type="match status" value="1"/>
</dbReference>
<dbReference type="CDD" id="cd06374">
    <property type="entry name" value="PBP1_mGluR_groupI"/>
    <property type="match status" value="1"/>
</dbReference>
<dbReference type="InterPro" id="IPR001828">
    <property type="entry name" value="ANF_lig-bd_rcpt"/>
</dbReference>
<evidence type="ECO:0000256" key="10">
    <source>
        <dbReference type="ARBA" id="ARBA00023136"/>
    </source>
</evidence>
<evidence type="ECO:0000256" key="14">
    <source>
        <dbReference type="ARBA" id="ARBA00023224"/>
    </source>
</evidence>
<evidence type="ECO:0000256" key="4">
    <source>
        <dbReference type="ARBA" id="ARBA00022553"/>
    </source>
</evidence>
<keyword evidence="12" id="KW-0675">Receptor</keyword>
<dbReference type="Proteomes" id="UP000261620">
    <property type="component" value="Unplaced"/>
</dbReference>